<reference evidence="1 2" key="1">
    <citation type="submission" date="2020-06" db="EMBL/GenBank/DDBJ databases">
        <authorList>
            <person name="Li R."/>
            <person name="Bekaert M."/>
        </authorList>
    </citation>
    <scope>NUCLEOTIDE SEQUENCE [LARGE SCALE GENOMIC DNA]</scope>
    <source>
        <strain evidence="2">wild</strain>
    </source>
</reference>
<evidence type="ECO:0000313" key="2">
    <source>
        <dbReference type="Proteomes" id="UP000507470"/>
    </source>
</evidence>
<organism evidence="1 2">
    <name type="scientific">Mytilus coruscus</name>
    <name type="common">Sea mussel</name>
    <dbReference type="NCBI Taxonomy" id="42192"/>
    <lineage>
        <taxon>Eukaryota</taxon>
        <taxon>Metazoa</taxon>
        <taxon>Spiralia</taxon>
        <taxon>Lophotrochozoa</taxon>
        <taxon>Mollusca</taxon>
        <taxon>Bivalvia</taxon>
        <taxon>Autobranchia</taxon>
        <taxon>Pteriomorphia</taxon>
        <taxon>Mytilida</taxon>
        <taxon>Mytiloidea</taxon>
        <taxon>Mytilidae</taxon>
        <taxon>Mytilinae</taxon>
        <taxon>Mytilus</taxon>
    </lineage>
</organism>
<gene>
    <name evidence="1" type="ORF">MCOR_43652</name>
</gene>
<dbReference type="EMBL" id="CACVKT020007771">
    <property type="protein sequence ID" value="CAC5410468.1"/>
    <property type="molecule type" value="Genomic_DNA"/>
</dbReference>
<dbReference type="OrthoDB" id="2157241at2759"/>
<proteinExistence type="predicted"/>
<keyword evidence="2" id="KW-1185">Reference proteome</keyword>
<sequence length="249" mass="29545">MYECKSCMFVSHTKNHYSKHLQTRKHIDIVQINERFITEEKEIHVEEEDDGTEAAFEDDFFSVQLTPFLVKRAGYKQEVVQLWCMLAEEIIELINRRQLKEPELAHLEDIQIMFNQKVFDRFPDTKRKQKMHHNLHTEDNIRMHGVPTEYTTELIQQETVEEICHQRIQSFVFGNQTENNDGDVIYYFHNDQVKFGEIINISTTLIDISRMAKLEDEDRVFNCYKLRKSSDELSLAIDNVHGIVYVVSL</sequence>
<dbReference type="AlphaFoldDB" id="A0A6J8DPE1"/>
<accession>A0A6J8DPE1</accession>
<name>A0A6J8DPE1_MYTCO</name>
<dbReference type="Proteomes" id="UP000507470">
    <property type="component" value="Unassembled WGS sequence"/>
</dbReference>
<protein>
    <submittedName>
        <fullName evidence="1">Uncharacterized protein</fullName>
    </submittedName>
</protein>
<evidence type="ECO:0000313" key="1">
    <source>
        <dbReference type="EMBL" id="CAC5410468.1"/>
    </source>
</evidence>